<dbReference type="NCBIfam" id="TIGR02794">
    <property type="entry name" value="tolA_full"/>
    <property type="match status" value="1"/>
</dbReference>
<dbReference type="InterPro" id="IPR014161">
    <property type="entry name" value="Tol-Pal_TolA"/>
</dbReference>
<gene>
    <name evidence="2" type="primary">tolA</name>
    <name evidence="2" type="ORF">PGB34_16510</name>
</gene>
<dbReference type="GO" id="GO:0043213">
    <property type="term" value="P:bacteriocin transport"/>
    <property type="evidence" value="ECO:0007669"/>
    <property type="project" value="InterPro"/>
</dbReference>
<feature type="compositionally biased region" description="Polar residues" evidence="1">
    <location>
        <begin position="59"/>
        <end position="68"/>
    </location>
</feature>
<protein>
    <submittedName>
        <fullName evidence="2">Cell envelope integrity protein TolA</fullName>
    </submittedName>
</protein>
<dbReference type="AlphaFoldDB" id="A0AAE3T217"/>
<evidence type="ECO:0000313" key="2">
    <source>
        <dbReference type="EMBL" id="MDA7417967.1"/>
    </source>
</evidence>
<proteinExistence type="predicted"/>
<keyword evidence="3" id="KW-1185">Reference proteome</keyword>
<feature type="compositionally biased region" description="Low complexity" evidence="1">
    <location>
        <begin position="186"/>
        <end position="211"/>
    </location>
</feature>
<organism evidence="2 3">
    <name type="scientific">Xenophilus arseniciresistens</name>
    <dbReference type="NCBI Taxonomy" id="1283306"/>
    <lineage>
        <taxon>Bacteria</taxon>
        <taxon>Pseudomonadati</taxon>
        <taxon>Pseudomonadota</taxon>
        <taxon>Betaproteobacteria</taxon>
        <taxon>Burkholderiales</taxon>
        <taxon>Comamonadaceae</taxon>
        <taxon>Xenophilus</taxon>
    </lineage>
</organism>
<evidence type="ECO:0000313" key="3">
    <source>
        <dbReference type="Proteomes" id="UP001212602"/>
    </source>
</evidence>
<feature type="compositionally biased region" description="Basic and acidic residues" evidence="1">
    <location>
        <begin position="111"/>
        <end position="185"/>
    </location>
</feature>
<dbReference type="RefSeq" id="WP_271429207.1">
    <property type="nucleotide sequence ID" value="NZ_JAQIPB010000008.1"/>
</dbReference>
<sequence length="336" mass="36527">MSLAADRPEFSPPPQRGTLRAVGIALLAHALLIGALTWGVRWKRESGDDDAIEAELWTATVQRAAQSTAVAPPPPPPPAPPAPAPEPPPPPPPPAVRPPPPAPPAPDPDIALERERRLREQQAQREREQQQERQRQQAEERRREEQQQQREKERQAEARKREQEEKRREEEQRKQAEEKKREAAEKQAAQKAAAEKLAAQKAAAEKAAAAAEKARQDQLARLRGMAGGTAEQNSGPRSGQGQGQGGPSSSYGARIAAAVRPNITFDPSTVAGNPTAEFLVNLAPDGTIVGVKLNKSSGNPSWDRAAEGGLRKTDKLPRDIDGRIITPLIVELRPKP</sequence>
<dbReference type="GO" id="GO:0016020">
    <property type="term" value="C:membrane"/>
    <property type="evidence" value="ECO:0007669"/>
    <property type="project" value="InterPro"/>
</dbReference>
<feature type="compositionally biased region" description="Pro residues" evidence="1">
    <location>
        <begin position="71"/>
        <end position="107"/>
    </location>
</feature>
<evidence type="ECO:0000256" key="1">
    <source>
        <dbReference type="SAM" id="MobiDB-lite"/>
    </source>
</evidence>
<dbReference type="SUPFAM" id="SSF74653">
    <property type="entry name" value="TolA/TonB C-terminal domain"/>
    <property type="match status" value="1"/>
</dbReference>
<dbReference type="Proteomes" id="UP001212602">
    <property type="component" value="Unassembled WGS sequence"/>
</dbReference>
<dbReference type="Pfam" id="PF13103">
    <property type="entry name" value="TonB_2"/>
    <property type="match status" value="1"/>
</dbReference>
<comment type="caution">
    <text evidence="2">The sequence shown here is derived from an EMBL/GenBank/DDBJ whole genome shotgun (WGS) entry which is preliminary data.</text>
</comment>
<name>A0AAE3T217_9BURK</name>
<accession>A0AAE3T217</accession>
<reference evidence="2" key="1">
    <citation type="submission" date="2023-01" db="EMBL/GenBank/DDBJ databases">
        <title>Xenophilus mangrovi sp. nov., isolated from soil of Mangrove nature reserve.</title>
        <authorList>
            <person name="Xu S."/>
            <person name="Liu Z."/>
            <person name="Xu Y."/>
        </authorList>
    </citation>
    <scope>NUCLEOTIDE SEQUENCE</scope>
    <source>
        <strain evidence="2">YW8</strain>
    </source>
</reference>
<feature type="region of interest" description="Disordered" evidence="1">
    <location>
        <begin position="53"/>
        <end position="254"/>
    </location>
</feature>
<dbReference type="GO" id="GO:0019534">
    <property type="term" value="F:toxin transmembrane transporter activity"/>
    <property type="evidence" value="ECO:0007669"/>
    <property type="project" value="InterPro"/>
</dbReference>
<dbReference type="EMBL" id="JAQIPB010000008">
    <property type="protein sequence ID" value="MDA7417967.1"/>
    <property type="molecule type" value="Genomic_DNA"/>
</dbReference>